<gene>
    <name evidence="2" type="ORF">JW498_19880</name>
</gene>
<reference evidence="2 3" key="1">
    <citation type="submission" date="2021-02" db="EMBL/GenBank/DDBJ databases">
        <title>A novel species of genus Amphritea isolated from a fishpond in China.</title>
        <authorList>
            <person name="Lu H."/>
        </authorList>
    </citation>
    <scope>NUCLEOTIDE SEQUENCE [LARGE SCALE GENOMIC DNA]</scope>
    <source>
        <strain evidence="2 3">RP18W</strain>
    </source>
</reference>
<accession>A0ABS2WE56</accession>
<dbReference type="Proteomes" id="UP000760472">
    <property type="component" value="Unassembled WGS sequence"/>
</dbReference>
<proteinExistence type="predicted"/>
<protein>
    <recommendedName>
        <fullName evidence="1">Immunity MXAN-0049 protein domain-containing protein</fullName>
    </recommendedName>
</protein>
<dbReference type="InterPro" id="IPR012433">
    <property type="entry name" value="Imm11"/>
</dbReference>
<evidence type="ECO:0000313" key="2">
    <source>
        <dbReference type="EMBL" id="MBN0989632.1"/>
    </source>
</evidence>
<evidence type="ECO:0000313" key="3">
    <source>
        <dbReference type="Proteomes" id="UP000760472"/>
    </source>
</evidence>
<dbReference type="Pfam" id="PF07791">
    <property type="entry name" value="Imm11"/>
    <property type="match status" value="1"/>
</dbReference>
<sequence>MFLDKYTPGEFFVNGNGVHMVSAKFRDIIEAIEPGMHYFWPARVELNGEALKDYYHMVIARQIELDGFNHNAFGFYPKFKLLGDLISKKPELADVLSQFPLWSIVGEELSILANDQVVEPVKQANIPGLWDDSFVPDDPDDYFPADWGIQDAY</sequence>
<dbReference type="RefSeq" id="WP_205214409.1">
    <property type="nucleotide sequence ID" value="NZ_JAFFZP010000047.1"/>
</dbReference>
<comment type="caution">
    <text evidence="2">The sequence shown here is derived from an EMBL/GenBank/DDBJ whole genome shotgun (WGS) entry which is preliminary data.</text>
</comment>
<keyword evidence="3" id="KW-1185">Reference proteome</keyword>
<feature type="domain" description="Immunity MXAN-0049 protein" evidence="1">
    <location>
        <begin position="13"/>
        <end position="63"/>
    </location>
</feature>
<organism evidence="2 3">
    <name type="scientific">Amphritea pacifica</name>
    <dbReference type="NCBI Taxonomy" id="2811233"/>
    <lineage>
        <taxon>Bacteria</taxon>
        <taxon>Pseudomonadati</taxon>
        <taxon>Pseudomonadota</taxon>
        <taxon>Gammaproteobacteria</taxon>
        <taxon>Oceanospirillales</taxon>
        <taxon>Oceanospirillaceae</taxon>
        <taxon>Amphritea</taxon>
    </lineage>
</organism>
<dbReference type="EMBL" id="JAFFZP010000047">
    <property type="protein sequence ID" value="MBN0989632.1"/>
    <property type="molecule type" value="Genomic_DNA"/>
</dbReference>
<evidence type="ECO:0000259" key="1">
    <source>
        <dbReference type="Pfam" id="PF07791"/>
    </source>
</evidence>
<name>A0ABS2WE56_9GAMM</name>